<name>A0AA88UEX2_9ASTE</name>
<dbReference type="GO" id="GO:0003723">
    <property type="term" value="F:RNA binding"/>
    <property type="evidence" value="ECO:0007669"/>
    <property type="project" value="InterPro"/>
</dbReference>
<dbReference type="Pfam" id="PF20430">
    <property type="entry name" value="Eplus_motif"/>
    <property type="match status" value="1"/>
</dbReference>
<dbReference type="GO" id="GO:0009451">
    <property type="term" value="P:RNA modification"/>
    <property type="evidence" value="ECO:0007669"/>
    <property type="project" value="InterPro"/>
</dbReference>
<sequence length="860" mass="95235">MQPSWPPSWKLLTQHHTFIPNCFFSAETTPPLVPSAIAYLLRQCSSLAEAKRIHQQLTVSGLASADPVGVVGMYVACAAPSHALRALERLHPSPFSVYWWNALIRRSVRLALPDHVLHLYLRMQRLGWRPDGYTLPFVLKACGEIPSFRVGASVHNVVYAHGFESNVFVCNALVAMYGRCGALNDARQVFDELSHRGIGDVVSWNSIVAAHVQSGDPVTALEMFGRMTAQKDYTLRPDAVSLVNVLPACSSVKAWLRGKQVHGYAVRSGLFDDLFVGNATVDMYAKCGLMDEANKVFVRMEAKDVVSWNAMVTGYSQTGRCEDALSLFERMRAENIELDVVTWSAVIAGYAQRDLGFEALDVFRKMRVCGSEPNVVTLVSVLSACASVGALPQGKETHCYAVKCVLTLHKNNHCDDLMVTNALIDMYGKCKSASTARKMFDSIATEYRSVVTWTVMVGGYAQHGEANDALELFSEMLKQKNALKPNAFTLSCALMACAQLAALRLGRQLHAFVLRHDYNFVMLHVANCLIDMYAKSGDVDAARVVFDNMYETNAVSWTSLMTGYGMHGHGEEALQVFDGMRRADLPIDGVTFVVVLYACSHSGMVDQGIRYFNGMARDYGVVPGVEHYACMVDLLGRAGRLDEAVKLIEGMPVEPSPIVWVALLSACRTHKNVELGEFASSQLLELEADNDGSYTLLSNIYANARRWKDVAKIRSLMKHTGIKKRPGCSWVQGKKGTATFFVGDRSHPLSQHIYDLLADLIHRIKALGYVPETSFALHDVDDEEKSDLLFEHSEKLALAYGILTSAPGIPIRITKNLRVCGDCHTAISYITKIIEHEVILRDSSRFHHFKNGSCSCRGYW</sequence>
<dbReference type="FunFam" id="1.25.40.10:FF:000305">
    <property type="entry name" value="Pentatricopeptide repeat-containing protein mitochondrial"/>
    <property type="match status" value="1"/>
</dbReference>
<feature type="repeat" description="PPR" evidence="3">
    <location>
        <begin position="304"/>
        <end position="338"/>
    </location>
</feature>
<organism evidence="5 6">
    <name type="scientific">Escallonia rubra</name>
    <dbReference type="NCBI Taxonomy" id="112253"/>
    <lineage>
        <taxon>Eukaryota</taxon>
        <taxon>Viridiplantae</taxon>
        <taxon>Streptophyta</taxon>
        <taxon>Embryophyta</taxon>
        <taxon>Tracheophyta</taxon>
        <taxon>Spermatophyta</taxon>
        <taxon>Magnoliopsida</taxon>
        <taxon>eudicotyledons</taxon>
        <taxon>Gunneridae</taxon>
        <taxon>Pentapetalae</taxon>
        <taxon>asterids</taxon>
        <taxon>campanulids</taxon>
        <taxon>Escalloniales</taxon>
        <taxon>Escalloniaceae</taxon>
        <taxon>Escallonia</taxon>
    </lineage>
</organism>
<reference evidence="5" key="1">
    <citation type="submission" date="2022-12" db="EMBL/GenBank/DDBJ databases">
        <title>Draft genome assemblies for two species of Escallonia (Escalloniales).</title>
        <authorList>
            <person name="Chanderbali A."/>
            <person name="Dervinis C."/>
            <person name="Anghel I."/>
            <person name="Soltis D."/>
            <person name="Soltis P."/>
            <person name="Zapata F."/>
        </authorList>
    </citation>
    <scope>NUCLEOTIDE SEQUENCE</scope>
    <source>
        <strain evidence="5">UCBG92.1500</strain>
        <tissue evidence="5">Leaf</tissue>
    </source>
</reference>
<gene>
    <name evidence="5" type="ORF">RJ640_005401</name>
</gene>
<comment type="caution">
    <text evidence="5">The sequence shown here is derived from an EMBL/GenBank/DDBJ whole genome shotgun (WGS) entry which is preliminary data.</text>
</comment>
<accession>A0AA88UEX2</accession>
<evidence type="ECO:0000259" key="4">
    <source>
        <dbReference type="Pfam" id="PF14432"/>
    </source>
</evidence>
<dbReference type="AlphaFoldDB" id="A0AA88UEX2"/>
<dbReference type="GO" id="GO:0008270">
    <property type="term" value="F:zinc ion binding"/>
    <property type="evidence" value="ECO:0007669"/>
    <property type="project" value="InterPro"/>
</dbReference>
<dbReference type="InterPro" id="IPR046848">
    <property type="entry name" value="E_motif"/>
</dbReference>
<protein>
    <recommendedName>
        <fullName evidence="4">DYW domain-containing protein</fullName>
    </recommendedName>
</protein>
<dbReference type="Proteomes" id="UP001187471">
    <property type="component" value="Unassembled WGS sequence"/>
</dbReference>
<feature type="domain" description="DYW" evidence="4">
    <location>
        <begin position="768"/>
        <end position="860"/>
    </location>
</feature>
<dbReference type="InterPro" id="IPR046849">
    <property type="entry name" value="E2_motif"/>
</dbReference>
<comment type="similarity">
    <text evidence="1">Belongs to the PPR family. PCMP-H subfamily.</text>
</comment>
<dbReference type="Pfam" id="PF13041">
    <property type="entry name" value="PPR_2"/>
    <property type="match status" value="3"/>
</dbReference>
<keyword evidence="2" id="KW-0677">Repeat</keyword>
<dbReference type="InterPro" id="IPR046960">
    <property type="entry name" value="PPR_At4g14850-like_plant"/>
</dbReference>
<feature type="repeat" description="PPR" evidence="3">
    <location>
        <begin position="553"/>
        <end position="587"/>
    </location>
</feature>
<dbReference type="FunFam" id="1.25.40.10:FF:000344">
    <property type="entry name" value="Pentatricopeptide repeat-containing protein"/>
    <property type="match status" value="1"/>
</dbReference>
<keyword evidence="6" id="KW-1185">Reference proteome</keyword>
<evidence type="ECO:0000256" key="1">
    <source>
        <dbReference type="ARBA" id="ARBA00006643"/>
    </source>
</evidence>
<dbReference type="PANTHER" id="PTHR47926">
    <property type="entry name" value="PENTATRICOPEPTIDE REPEAT-CONTAINING PROTEIN"/>
    <property type="match status" value="1"/>
</dbReference>
<dbReference type="InterPro" id="IPR011990">
    <property type="entry name" value="TPR-like_helical_dom_sf"/>
</dbReference>
<evidence type="ECO:0000256" key="3">
    <source>
        <dbReference type="PROSITE-ProRule" id="PRU00708"/>
    </source>
</evidence>
<evidence type="ECO:0000313" key="6">
    <source>
        <dbReference type="Proteomes" id="UP001187471"/>
    </source>
</evidence>
<evidence type="ECO:0000256" key="2">
    <source>
        <dbReference type="ARBA" id="ARBA00022737"/>
    </source>
</evidence>
<dbReference type="Gene3D" id="1.25.40.10">
    <property type="entry name" value="Tetratricopeptide repeat domain"/>
    <property type="match status" value="5"/>
</dbReference>
<dbReference type="EMBL" id="JAVXUO010001747">
    <property type="protein sequence ID" value="KAK2979486.1"/>
    <property type="molecule type" value="Genomic_DNA"/>
</dbReference>
<feature type="repeat" description="PPR" evidence="3">
    <location>
        <begin position="96"/>
        <end position="130"/>
    </location>
</feature>
<dbReference type="InterPro" id="IPR002885">
    <property type="entry name" value="PPR_rpt"/>
</dbReference>
<dbReference type="PANTHER" id="PTHR47926:SF445">
    <property type="entry name" value="DYW DOMAIN-CONTAINING PROTEIN"/>
    <property type="match status" value="1"/>
</dbReference>
<feature type="repeat" description="PPR" evidence="3">
    <location>
        <begin position="339"/>
        <end position="373"/>
    </location>
</feature>
<evidence type="ECO:0000313" key="5">
    <source>
        <dbReference type="EMBL" id="KAK2979486.1"/>
    </source>
</evidence>
<dbReference type="InterPro" id="IPR032867">
    <property type="entry name" value="DYW_dom"/>
</dbReference>
<dbReference type="Pfam" id="PF20431">
    <property type="entry name" value="E_motif"/>
    <property type="match status" value="1"/>
</dbReference>
<feature type="repeat" description="PPR" evidence="3">
    <location>
        <begin position="166"/>
        <end position="200"/>
    </location>
</feature>
<dbReference type="Pfam" id="PF14432">
    <property type="entry name" value="DYW_deaminase"/>
    <property type="match status" value="1"/>
</dbReference>
<dbReference type="NCBIfam" id="TIGR00756">
    <property type="entry name" value="PPR"/>
    <property type="match status" value="7"/>
</dbReference>
<dbReference type="PROSITE" id="PS51375">
    <property type="entry name" value="PPR"/>
    <property type="match status" value="6"/>
</dbReference>
<dbReference type="SUPFAM" id="SSF48452">
    <property type="entry name" value="TPR-like"/>
    <property type="match status" value="1"/>
</dbReference>
<proteinExistence type="inferred from homology"/>
<dbReference type="FunFam" id="1.25.40.10:FF:000348">
    <property type="entry name" value="Pentatricopeptide repeat-containing protein chloroplastic"/>
    <property type="match status" value="1"/>
</dbReference>
<dbReference type="Pfam" id="PF01535">
    <property type="entry name" value="PPR"/>
    <property type="match status" value="4"/>
</dbReference>
<feature type="repeat" description="PPR" evidence="3">
    <location>
        <begin position="449"/>
        <end position="483"/>
    </location>
</feature>